<protein>
    <recommendedName>
        <fullName evidence="2">Transposase IS4-like domain-containing protein</fullName>
    </recommendedName>
</protein>
<organism evidence="1">
    <name type="scientific">hydrothermal vent metagenome</name>
    <dbReference type="NCBI Taxonomy" id="652676"/>
    <lineage>
        <taxon>unclassified sequences</taxon>
        <taxon>metagenomes</taxon>
        <taxon>ecological metagenomes</taxon>
    </lineage>
</organism>
<proteinExistence type="predicted"/>
<sequence>MRHGVPVDVGVDTHSTGEMRFVKEQWKCAYWTKQKNALYVVDRAFIDFRYWDIRNWDIRKKEVKATVISRMKKNFKYEVLKTRKISDTMENEGVLDDFEIAPKRSKQTWRLIRFKAPCGTIYEYLSNDLTLEPGLIAFLYYRRWDEEKYFDAFKNDMASSKAWGKSSVSIEQQGMLGIVTCLLTRLFLVKTSGKLGLDEDKNLQQLKHEKKLQRYCDVSGAIGLCAFYRETSKITKQVWRFLRGNFIRKDSEQLYERQLRPVLTGYLRSLPDTVTRSVMALHLTSTSCDIWEHV</sequence>
<evidence type="ECO:0000313" key="1">
    <source>
        <dbReference type="EMBL" id="VAW65670.1"/>
    </source>
</evidence>
<dbReference type="InterPro" id="IPR012337">
    <property type="entry name" value="RNaseH-like_sf"/>
</dbReference>
<evidence type="ECO:0008006" key="2">
    <source>
        <dbReference type="Google" id="ProtNLM"/>
    </source>
</evidence>
<dbReference type="SUPFAM" id="SSF53098">
    <property type="entry name" value="Ribonuclease H-like"/>
    <property type="match status" value="1"/>
</dbReference>
<reference evidence="1" key="1">
    <citation type="submission" date="2018-06" db="EMBL/GenBank/DDBJ databases">
        <authorList>
            <person name="Zhirakovskaya E."/>
        </authorList>
    </citation>
    <scope>NUCLEOTIDE SEQUENCE</scope>
</reference>
<dbReference type="EMBL" id="UOFG01000256">
    <property type="protein sequence ID" value="VAW65670.1"/>
    <property type="molecule type" value="Genomic_DNA"/>
</dbReference>
<accession>A0A3B0XLT1</accession>
<dbReference type="AlphaFoldDB" id="A0A3B0XLT1"/>
<gene>
    <name evidence="1" type="ORF">MNBD_GAMMA11-1871</name>
</gene>
<name>A0A3B0XLT1_9ZZZZ</name>